<keyword evidence="4" id="KW-0560">Oxidoreductase</keyword>
<evidence type="ECO:0000256" key="3">
    <source>
        <dbReference type="ARBA" id="ARBA00022827"/>
    </source>
</evidence>
<name>A0AAD6VSB3_9AGAR</name>
<keyword evidence="7" id="KW-1185">Reference proteome</keyword>
<evidence type="ECO:0008006" key="8">
    <source>
        <dbReference type="Google" id="ProtNLM"/>
    </source>
</evidence>
<dbReference type="Gene3D" id="3.50.50.60">
    <property type="entry name" value="FAD/NAD(P)-binding domain"/>
    <property type="match status" value="2"/>
</dbReference>
<dbReference type="GO" id="GO:0004499">
    <property type="term" value="F:N,N-dimethylaniline monooxygenase activity"/>
    <property type="evidence" value="ECO:0007669"/>
    <property type="project" value="InterPro"/>
</dbReference>
<evidence type="ECO:0000256" key="1">
    <source>
        <dbReference type="ARBA" id="ARBA00010139"/>
    </source>
</evidence>
<organism evidence="6 7">
    <name type="scientific">Mycena pura</name>
    <dbReference type="NCBI Taxonomy" id="153505"/>
    <lineage>
        <taxon>Eukaryota</taxon>
        <taxon>Fungi</taxon>
        <taxon>Dikarya</taxon>
        <taxon>Basidiomycota</taxon>
        <taxon>Agaricomycotina</taxon>
        <taxon>Agaricomycetes</taxon>
        <taxon>Agaricomycetidae</taxon>
        <taxon>Agaricales</taxon>
        <taxon>Marasmiineae</taxon>
        <taxon>Mycenaceae</taxon>
        <taxon>Mycena</taxon>
    </lineage>
</organism>
<comment type="similarity">
    <text evidence="1">Belongs to the FAD-binding monooxygenase family.</text>
</comment>
<keyword evidence="3" id="KW-0274">FAD</keyword>
<dbReference type="InterPro" id="IPR051209">
    <property type="entry name" value="FAD-bind_Monooxygenase_sf"/>
</dbReference>
<gene>
    <name evidence="6" type="ORF">GGX14DRAFT_514350</name>
</gene>
<dbReference type="EMBL" id="JARJCW010000008">
    <property type="protein sequence ID" value="KAJ7221358.1"/>
    <property type="molecule type" value="Genomic_DNA"/>
</dbReference>
<evidence type="ECO:0000313" key="7">
    <source>
        <dbReference type="Proteomes" id="UP001219525"/>
    </source>
</evidence>
<sequence>MPDVVIIGAGIGGLACAIGLKRQLGLKDFTVYERASDVGGTWRGNIYPGAASDTYVHFYSLSTDLNPNWDTVQGTQPEIQNYWRGLSKKYDLYRHISFDTLVVSAEWNEKEQKYYIVTRDAEGIESITTAKILISAIGILDIPHLPNISGASSFKGEMFHSAQWNAAVDLRNKRVAVIGNGCSATQLVPAITQDPTVQVTQFCRTPSFFLPEAQAPYNAAWKWAFRYIPFALWLHRIRWYLWLEGSYLTIFRNQSSFTRKFITEYILKPWLTSRAPKEDLPNLIPNYDLGCKRLIFDTNYLPALHRPNVNLNWEGIQSISEDGIVTKQGKKMPFDIIVWATGFVADRYPLSVRGTEGKTLQEYYDTQGCPKAYKGTSVPSFPNFFLIAGPNTLTGHQSVLLFEEIQVNYILKFVKPILANIVSSFVVKPEATDRYDEWVHSRLSRSVYMSCLSWYRKGGDGKISTIFPGSGFLFWWCLRRPTWSDYKITGAGTHWSRWVRQEALGRWFVRAVYAGLAVVLWFALTSTR</sequence>
<feature type="transmembrane region" description="Helical" evidence="5">
    <location>
        <begin position="507"/>
        <end position="524"/>
    </location>
</feature>
<reference evidence="6" key="1">
    <citation type="submission" date="2023-03" db="EMBL/GenBank/DDBJ databases">
        <title>Massive genome expansion in bonnet fungi (Mycena s.s.) driven by repeated elements and novel gene families across ecological guilds.</title>
        <authorList>
            <consortium name="Lawrence Berkeley National Laboratory"/>
            <person name="Harder C.B."/>
            <person name="Miyauchi S."/>
            <person name="Viragh M."/>
            <person name="Kuo A."/>
            <person name="Thoen E."/>
            <person name="Andreopoulos B."/>
            <person name="Lu D."/>
            <person name="Skrede I."/>
            <person name="Drula E."/>
            <person name="Henrissat B."/>
            <person name="Morin E."/>
            <person name="Kohler A."/>
            <person name="Barry K."/>
            <person name="LaButti K."/>
            <person name="Morin E."/>
            <person name="Salamov A."/>
            <person name="Lipzen A."/>
            <person name="Mereny Z."/>
            <person name="Hegedus B."/>
            <person name="Baldrian P."/>
            <person name="Stursova M."/>
            <person name="Weitz H."/>
            <person name="Taylor A."/>
            <person name="Grigoriev I.V."/>
            <person name="Nagy L.G."/>
            <person name="Martin F."/>
            <person name="Kauserud H."/>
        </authorList>
    </citation>
    <scope>NUCLEOTIDE SEQUENCE</scope>
    <source>
        <strain evidence="6">9144</strain>
    </source>
</reference>
<protein>
    <recommendedName>
        <fullName evidence="8">FAD/NAD(P)-binding domain-containing protein</fullName>
    </recommendedName>
</protein>
<dbReference type="InterPro" id="IPR036188">
    <property type="entry name" value="FAD/NAD-bd_sf"/>
</dbReference>
<proteinExistence type="inferred from homology"/>
<evidence type="ECO:0000256" key="5">
    <source>
        <dbReference type="SAM" id="Phobius"/>
    </source>
</evidence>
<evidence type="ECO:0000256" key="2">
    <source>
        <dbReference type="ARBA" id="ARBA00022630"/>
    </source>
</evidence>
<evidence type="ECO:0000313" key="6">
    <source>
        <dbReference type="EMBL" id="KAJ7221358.1"/>
    </source>
</evidence>
<comment type="caution">
    <text evidence="6">The sequence shown here is derived from an EMBL/GenBank/DDBJ whole genome shotgun (WGS) entry which is preliminary data.</text>
</comment>
<dbReference type="InterPro" id="IPR020946">
    <property type="entry name" value="Flavin_mOase-like"/>
</dbReference>
<dbReference type="Proteomes" id="UP001219525">
    <property type="component" value="Unassembled WGS sequence"/>
</dbReference>
<keyword evidence="2" id="KW-0285">Flavoprotein</keyword>
<keyword evidence="5" id="KW-1133">Transmembrane helix</keyword>
<dbReference type="Pfam" id="PF00743">
    <property type="entry name" value="FMO-like"/>
    <property type="match status" value="1"/>
</dbReference>
<dbReference type="SUPFAM" id="SSF51905">
    <property type="entry name" value="FAD/NAD(P)-binding domain"/>
    <property type="match status" value="1"/>
</dbReference>
<dbReference type="GO" id="GO:0050661">
    <property type="term" value="F:NADP binding"/>
    <property type="evidence" value="ECO:0007669"/>
    <property type="project" value="InterPro"/>
</dbReference>
<keyword evidence="5" id="KW-0472">Membrane</keyword>
<dbReference type="AlphaFoldDB" id="A0AAD6VSB3"/>
<evidence type="ECO:0000256" key="4">
    <source>
        <dbReference type="ARBA" id="ARBA00023002"/>
    </source>
</evidence>
<dbReference type="PANTHER" id="PTHR42877:SF4">
    <property type="entry name" value="FAD_NAD(P)-BINDING DOMAIN-CONTAINING PROTEIN-RELATED"/>
    <property type="match status" value="1"/>
</dbReference>
<dbReference type="PANTHER" id="PTHR42877">
    <property type="entry name" value="L-ORNITHINE N(5)-MONOOXYGENASE-RELATED"/>
    <property type="match status" value="1"/>
</dbReference>
<accession>A0AAD6VSB3</accession>
<dbReference type="GO" id="GO:0050660">
    <property type="term" value="F:flavin adenine dinucleotide binding"/>
    <property type="evidence" value="ECO:0007669"/>
    <property type="project" value="InterPro"/>
</dbReference>
<keyword evidence="5" id="KW-0812">Transmembrane</keyword>